<name>A0A147BR33_IXORI</name>
<sequence>MSSSDGLVCSFCLPLPPAAFGSLDGWPSLSHSTATTFLAWGFPSGSGNSVPCGRFLCTTSSFLVMKVILQSPQRKGSLPGGRCDQR</sequence>
<evidence type="ECO:0000313" key="1">
    <source>
        <dbReference type="EMBL" id="JAR93228.1"/>
    </source>
</evidence>
<organism evidence="1">
    <name type="scientific">Ixodes ricinus</name>
    <name type="common">Common tick</name>
    <name type="synonym">Acarus ricinus</name>
    <dbReference type="NCBI Taxonomy" id="34613"/>
    <lineage>
        <taxon>Eukaryota</taxon>
        <taxon>Metazoa</taxon>
        <taxon>Ecdysozoa</taxon>
        <taxon>Arthropoda</taxon>
        <taxon>Chelicerata</taxon>
        <taxon>Arachnida</taxon>
        <taxon>Acari</taxon>
        <taxon>Parasitiformes</taxon>
        <taxon>Ixodida</taxon>
        <taxon>Ixodoidea</taxon>
        <taxon>Ixodidae</taxon>
        <taxon>Ixodinae</taxon>
        <taxon>Ixodes</taxon>
    </lineage>
</organism>
<reference evidence="1" key="1">
    <citation type="journal article" date="2018" name="PLoS Negl. Trop. Dis.">
        <title>Sialome diversity of ticks revealed by RNAseq of single tick salivary glands.</title>
        <authorList>
            <person name="Perner J."/>
            <person name="Kropackova S."/>
            <person name="Kopacek P."/>
            <person name="Ribeiro J.M."/>
        </authorList>
    </citation>
    <scope>NUCLEOTIDE SEQUENCE</scope>
    <source>
        <strain evidence="1">Siblings of single egg batch collected in Ceske Budejovice</strain>
        <tissue evidence="1">Salivary glands</tissue>
    </source>
</reference>
<protein>
    <submittedName>
        <fullName evidence="1">Putative secreted protein</fullName>
    </submittedName>
</protein>
<accession>A0A147BR33</accession>
<proteinExistence type="predicted"/>
<dbReference type="EMBL" id="GEGO01002176">
    <property type="protein sequence ID" value="JAR93228.1"/>
    <property type="molecule type" value="Transcribed_RNA"/>
</dbReference>
<dbReference type="AlphaFoldDB" id="A0A147BR33"/>